<comment type="caution">
    <text evidence="1">The sequence shown here is derived from an EMBL/GenBank/DDBJ whole genome shotgun (WGS) entry which is preliminary data.</text>
</comment>
<sequence>ATEMEEYGEEEERPEVPLLVGHLSELQGLAAGQCHPATVGGTGSVPAHFEAFSCSSSSSC</sequence>
<accession>A0A8T2PLR6</accession>
<dbReference type="Proteomes" id="UP000824540">
    <property type="component" value="Unassembled WGS sequence"/>
</dbReference>
<gene>
    <name evidence="1" type="ORF">JZ751_026540</name>
</gene>
<reference evidence="1" key="1">
    <citation type="thesis" date="2021" institute="BYU ScholarsArchive" country="Provo, UT, USA">
        <title>Applications of and Algorithms for Genome Assembly and Genomic Analyses with an Emphasis on Marine Teleosts.</title>
        <authorList>
            <person name="Pickett B.D."/>
        </authorList>
    </citation>
    <scope>NUCLEOTIDE SEQUENCE</scope>
    <source>
        <strain evidence="1">HI-2016</strain>
    </source>
</reference>
<dbReference type="AlphaFoldDB" id="A0A8T2PLR6"/>
<name>A0A8T2PLR6_9TELE</name>
<keyword evidence="2" id="KW-1185">Reference proteome</keyword>
<dbReference type="EMBL" id="JAFBMS010000008">
    <property type="protein sequence ID" value="KAG9350187.1"/>
    <property type="molecule type" value="Genomic_DNA"/>
</dbReference>
<feature type="non-terminal residue" evidence="1">
    <location>
        <position position="60"/>
    </location>
</feature>
<organism evidence="1 2">
    <name type="scientific">Albula glossodonta</name>
    <name type="common">roundjaw bonefish</name>
    <dbReference type="NCBI Taxonomy" id="121402"/>
    <lineage>
        <taxon>Eukaryota</taxon>
        <taxon>Metazoa</taxon>
        <taxon>Chordata</taxon>
        <taxon>Craniata</taxon>
        <taxon>Vertebrata</taxon>
        <taxon>Euteleostomi</taxon>
        <taxon>Actinopterygii</taxon>
        <taxon>Neopterygii</taxon>
        <taxon>Teleostei</taxon>
        <taxon>Albuliformes</taxon>
        <taxon>Albulidae</taxon>
        <taxon>Albula</taxon>
    </lineage>
</organism>
<protein>
    <submittedName>
        <fullName evidence="1">Uncharacterized protein</fullName>
    </submittedName>
</protein>
<evidence type="ECO:0000313" key="1">
    <source>
        <dbReference type="EMBL" id="KAG9350187.1"/>
    </source>
</evidence>
<proteinExistence type="predicted"/>
<evidence type="ECO:0000313" key="2">
    <source>
        <dbReference type="Proteomes" id="UP000824540"/>
    </source>
</evidence>